<evidence type="ECO:0000313" key="11">
    <source>
        <dbReference type="Proteomes" id="UP001626550"/>
    </source>
</evidence>
<name>A0ABD2QHI7_9PLAT</name>
<evidence type="ECO:0000313" key="10">
    <source>
        <dbReference type="EMBL" id="KAL3318992.1"/>
    </source>
</evidence>
<evidence type="ECO:0000256" key="5">
    <source>
        <dbReference type="ARBA" id="ARBA00022884"/>
    </source>
</evidence>
<feature type="domain" description="RNase III" evidence="9">
    <location>
        <begin position="847"/>
        <end position="987"/>
    </location>
</feature>
<protein>
    <submittedName>
        <fullName evidence="10">Uncharacterized protein</fullName>
    </submittedName>
</protein>
<dbReference type="PANTHER" id="PTHR11207:SF0">
    <property type="entry name" value="RIBONUCLEASE 3"/>
    <property type="match status" value="1"/>
</dbReference>
<dbReference type="GO" id="GO:0035196">
    <property type="term" value="P:miRNA processing"/>
    <property type="evidence" value="ECO:0007669"/>
    <property type="project" value="UniProtKB-ARBA"/>
</dbReference>
<accession>A0ABD2QHI7</accession>
<evidence type="ECO:0000256" key="1">
    <source>
        <dbReference type="ARBA" id="ARBA00010183"/>
    </source>
</evidence>
<dbReference type="InterPro" id="IPR044442">
    <property type="entry name" value="RNAse_III_DSRM__animal"/>
</dbReference>
<dbReference type="EMBL" id="JBJKFK010000181">
    <property type="protein sequence ID" value="KAL3318992.1"/>
    <property type="molecule type" value="Genomic_DNA"/>
</dbReference>
<evidence type="ECO:0000256" key="4">
    <source>
        <dbReference type="ARBA" id="ARBA00022801"/>
    </source>
</evidence>
<dbReference type="AlphaFoldDB" id="A0ABD2QHI7"/>
<evidence type="ECO:0000256" key="6">
    <source>
        <dbReference type="PROSITE-ProRule" id="PRU00266"/>
    </source>
</evidence>
<dbReference type="HAMAP" id="MF_00104">
    <property type="entry name" value="RNase_III"/>
    <property type="match status" value="1"/>
</dbReference>
<dbReference type="Pfam" id="PF00035">
    <property type="entry name" value="dsrm"/>
    <property type="match status" value="1"/>
</dbReference>
<comment type="similarity">
    <text evidence="1">Belongs to the ribonuclease III family.</text>
</comment>
<sequence>MVVLTNFTVSFLQISRKMRQEVVANGRKYIYVTLEELQSVPQDQPIYVLQQPPIPQAVPIYPGYVMPYPGIPMVPMYYPYPQMQYTQPPPSIEVTPQPSTSKKPILALPPRAPSYVSLSFENFPFRPKITQKSTSNFIPKVSIEYRTVNHIEAPDYFVKDLHASTNEWTATTKMLNLESSFIQKVILRRKQARENAPSWKPLKRPELDHQETTFLTVERTKRSKRRVKVSKKKPEPEEMDIGVKLYSEEKPADKQQLASDLKQVRLEKEISHKVNHPLRLHPEIWHNESGELHDGPACSCVPKYRIGPLHNQFEGEVPIPRCNPRSNNSTKLYHYRIKISPMTNFHRKKPTQIIYQGDKFAFDGFSVFLHYEIKELPSSQLLRFNIMYNLFLTEEPFPPYFSVRSLDLLTRYLLEELYELVDVNWFPLGANADTSCPHVHLMPRFVRHVTSLDEDRNCVNVVEMLPINVVMQHWLREAQKPLIPPEDLARIKYFDNSEWSNYIAGLRGTLATFPTKKPAAIRIDQLDRKALDDSSSSTFPIIVHMTYTPMKLSLIREPGYRALIKQFYKHQYLMMNKNTVGSDGFFRTDIRGDVCLWMLNVVGLVAHVRFHKSLESLEVSMGYHFKNKSLLHQAFTHPSYRRSNFGTNQDHFYTTLVACGPQVLEYGNRNELYRSWRKKGLSTMIEVMSQLPSENEERSNIFGYERLEFLGDAVIEILTSIHLYYMFPDWQEGSLDAYRQAIVQNTHLAELGVRIGLHRFLLFTHCVDFQYESTFIYARSDAFEALFGAMYLDSDLNAVDRVFGAILFGDDPAIHKVWVNVPLHPLQAQFPAGDREFALKVPMFRKLIELEDKLGIKFNHIRLLARALTDKKTGYNFYTLGDNERLEFLGDSLLKYVATDYLFRHFPSHHEGHLSLLKNSLVNRHTQAAICEELGLDRYLIKKEDNSLRPSEKKEPIGKSSLNPDHNIKAEADLLEAFVGALFVDKDLSWVERFCQVCFWPRLVEFILKQVWNDAKSKLQQCCLTCRSLNEEPQTAHYRTLDQIGPTNRRVFHVGVYFRGEQLAVGTGRSVHLAQMDAANKALAAHAHRFKQLNFQKNVIKRKYDEPVVNELLDKVETYESTFVEQFIKSEKRTKISETTMEVKLTAHLKQNVSSASVKINDDEQDSSMEMDLDSSSLNEFAMDQLELTLKPDKKTQNPYSPEISGYLDTDDFLPPTPT</sequence>
<dbReference type="PROSITE" id="PS50137">
    <property type="entry name" value="DS_RBD"/>
    <property type="match status" value="1"/>
</dbReference>
<dbReference type="Pfam" id="PF26050">
    <property type="entry name" value="Helical_CED_Drosha"/>
    <property type="match status" value="1"/>
</dbReference>
<keyword evidence="11" id="KW-1185">Reference proteome</keyword>
<dbReference type="SMART" id="SM00358">
    <property type="entry name" value="DSRM"/>
    <property type="match status" value="1"/>
</dbReference>
<gene>
    <name evidence="10" type="ORF">Ciccas_002339</name>
</gene>
<evidence type="ECO:0000256" key="2">
    <source>
        <dbReference type="ARBA" id="ARBA00022722"/>
    </source>
</evidence>
<evidence type="ECO:0000256" key="7">
    <source>
        <dbReference type="SAM" id="MobiDB-lite"/>
    </source>
</evidence>
<keyword evidence="5 6" id="KW-0694">RNA-binding</keyword>
<dbReference type="CDD" id="cd19877">
    <property type="entry name" value="DSRM_RNAse_III_meta_like"/>
    <property type="match status" value="1"/>
</dbReference>
<dbReference type="GO" id="GO:0004521">
    <property type="term" value="F:RNA endonuclease activity"/>
    <property type="evidence" value="ECO:0007669"/>
    <property type="project" value="UniProtKB-ARBA"/>
</dbReference>
<dbReference type="InterPro" id="IPR036389">
    <property type="entry name" value="RNase_III_sf"/>
</dbReference>
<dbReference type="PANTHER" id="PTHR11207">
    <property type="entry name" value="RIBONUCLEASE III"/>
    <property type="match status" value="1"/>
</dbReference>
<feature type="compositionally biased region" description="Acidic residues" evidence="7">
    <location>
        <begin position="1163"/>
        <end position="1173"/>
    </location>
</feature>
<proteinExistence type="inferred from homology"/>
<dbReference type="GO" id="GO:0003723">
    <property type="term" value="F:RNA binding"/>
    <property type="evidence" value="ECO:0007669"/>
    <property type="project" value="UniProtKB-UniRule"/>
</dbReference>
<dbReference type="InterPro" id="IPR058938">
    <property type="entry name" value="Helical_CED_Drosha"/>
</dbReference>
<evidence type="ECO:0000256" key="3">
    <source>
        <dbReference type="ARBA" id="ARBA00022759"/>
    </source>
</evidence>
<dbReference type="GO" id="GO:0016787">
    <property type="term" value="F:hydrolase activity"/>
    <property type="evidence" value="ECO:0007669"/>
    <property type="project" value="UniProtKB-KW"/>
</dbReference>
<dbReference type="InterPro" id="IPR000999">
    <property type="entry name" value="RNase_III_dom"/>
</dbReference>
<dbReference type="Gene3D" id="3.30.160.20">
    <property type="match status" value="1"/>
</dbReference>
<dbReference type="InterPro" id="IPR011907">
    <property type="entry name" value="RNase_III"/>
</dbReference>
<feature type="region of interest" description="Disordered" evidence="7">
    <location>
        <begin position="1156"/>
        <end position="1176"/>
    </location>
</feature>
<evidence type="ECO:0000259" key="9">
    <source>
        <dbReference type="PROSITE" id="PS50142"/>
    </source>
</evidence>
<keyword evidence="4" id="KW-0378">Hydrolase</keyword>
<dbReference type="Gene3D" id="1.10.1520.10">
    <property type="entry name" value="Ribonuclease III domain"/>
    <property type="match status" value="2"/>
</dbReference>
<dbReference type="Proteomes" id="UP001626550">
    <property type="component" value="Unassembled WGS sequence"/>
</dbReference>
<comment type="caution">
    <text evidence="10">The sequence shown here is derived from an EMBL/GenBank/DDBJ whole genome shotgun (WGS) entry which is preliminary data.</text>
</comment>
<dbReference type="SMART" id="SM00535">
    <property type="entry name" value="RIBOc"/>
    <property type="match status" value="2"/>
</dbReference>
<reference evidence="10 11" key="1">
    <citation type="submission" date="2024-11" db="EMBL/GenBank/DDBJ databases">
        <title>Adaptive evolution of stress response genes in parasites aligns with host niche diversity.</title>
        <authorList>
            <person name="Hahn C."/>
            <person name="Resl P."/>
        </authorList>
    </citation>
    <scope>NUCLEOTIDE SEQUENCE [LARGE SCALE GENOMIC DNA]</scope>
    <source>
        <strain evidence="10">EGGRZ-B1_66</strain>
        <tissue evidence="10">Body</tissue>
    </source>
</reference>
<organism evidence="10 11">
    <name type="scientific">Cichlidogyrus casuarinus</name>
    <dbReference type="NCBI Taxonomy" id="1844966"/>
    <lineage>
        <taxon>Eukaryota</taxon>
        <taxon>Metazoa</taxon>
        <taxon>Spiralia</taxon>
        <taxon>Lophotrochozoa</taxon>
        <taxon>Platyhelminthes</taxon>
        <taxon>Monogenea</taxon>
        <taxon>Monopisthocotylea</taxon>
        <taxon>Dactylogyridea</taxon>
        <taxon>Ancyrocephalidae</taxon>
        <taxon>Cichlidogyrus</taxon>
    </lineage>
</organism>
<dbReference type="CDD" id="cd00593">
    <property type="entry name" value="RIBOc"/>
    <property type="match status" value="2"/>
</dbReference>
<dbReference type="PROSITE" id="PS00517">
    <property type="entry name" value="RNASE_3_1"/>
    <property type="match status" value="2"/>
</dbReference>
<keyword evidence="2" id="KW-0540">Nuclease</keyword>
<feature type="domain" description="DRBM" evidence="8">
    <location>
        <begin position="1014"/>
        <end position="1088"/>
    </location>
</feature>
<keyword evidence="3" id="KW-0255">Endonuclease</keyword>
<dbReference type="SUPFAM" id="SSF54768">
    <property type="entry name" value="dsRNA-binding domain-like"/>
    <property type="match status" value="1"/>
</dbReference>
<dbReference type="Pfam" id="PF00636">
    <property type="entry name" value="Ribonuclease_3"/>
    <property type="match status" value="2"/>
</dbReference>
<dbReference type="PROSITE" id="PS50142">
    <property type="entry name" value="RNASE_3_2"/>
    <property type="match status" value="2"/>
</dbReference>
<dbReference type="InterPro" id="IPR014720">
    <property type="entry name" value="dsRBD_dom"/>
</dbReference>
<evidence type="ECO:0000259" key="8">
    <source>
        <dbReference type="PROSITE" id="PS50137"/>
    </source>
</evidence>
<feature type="region of interest" description="Disordered" evidence="7">
    <location>
        <begin position="1188"/>
        <end position="1219"/>
    </location>
</feature>
<dbReference type="SUPFAM" id="SSF69065">
    <property type="entry name" value="RNase III domain-like"/>
    <property type="match status" value="2"/>
</dbReference>
<feature type="domain" description="RNase III" evidence="9">
    <location>
        <begin position="614"/>
        <end position="795"/>
    </location>
</feature>